<evidence type="ECO:0000256" key="6">
    <source>
        <dbReference type="ARBA" id="ARBA00022989"/>
    </source>
</evidence>
<gene>
    <name evidence="10" type="ORF">IEE83_16865</name>
</gene>
<feature type="transmembrane region" description="Helical" evidence="8">
    <location>
        <begin position="222"/>
        <end position="251"/>
    </location>
</feature>
<keyword evidence="7 8" id="KW-0472">Membrane</keyword>
<dbReference type="PANTHER" id="PTHR30294">
    <property type="entry name" value="MEMBRANE COMPONENT OF ABC TRANSPORTER YHHJ-RELATED"/>
    <property type="match status" value="1"/>
</dbReference>
<evidence type="ECO:0000256" key="4">
    <source>
        <dbReference type="ARBA" id="ARBA00022475"/>
    </source>
</evidence>
<feature type="transmembrane region" description="Helical" evidence="8">
    <location>
        <begin position="292"/>
        <end position="310"/>
    </location>
</feature>
<keyword evidence="6 8" id="KW-1133">Transmembrane helix</keyword>
<sequence>MKKLSIFNSQLSTFIKKEFFHVFRDRRTLLIMFGLPVVQIILFGFALTNEVKNIEIIILDNAKDINSQQITNKIKTSSYFQVQASVLNFKDIEKTFKKGNIKCALIFPAHFGEDLLHIGKSQVQIITDGSDPNIAKTVVNYLTAIIMDYQQQIAPSPALSYRIIPETRMLYNEEGNGSLNFIPGVMALVLMIVCTTLTSVAVVKEKELGTMEVLLVSPFKPVFVLIAKAVPYLLLSMINVILILLLAVYLLDVQIQGSVFLLFFESILFIITCLSLGLMISNITNSQQTAMLLSMMGMMLPTLIFTGFLFPLENMPLPFQIISHIVPARWYFIIVKAVMLKGLGFQYVWKETLILTGMTLLLLGVALKNFKIRLQ</sequence>
<evidence type="ECO:0000313" key="10">
    <source>
        <dbReference type="EMBL" id="MBE9463561.1"/>
    </source>
</evidence>
<dbReference type="EMBL" id="JACYGY010000001">
    <property type="protein sequence ID" value="MBE9463561.1"/>
    <property type="molecule type" value="Genomic_DNA"/>
</dbReference>
<feature type="domain" description="ABC transmembrane type-2" evidence="9">
    <location>
        <begin position="146"/>
        <end position="373"/>
    </location>
</feature>
<keyword evidence="3" id="KW-0813">Transport</keyword>
<evidence type="ECO:0000256" key="2">
    <source>
        <dbReference type="ARBA" id="ARBA00007783"/>
    </source>
</evidence>
<comment type="caution">
    <text evidence="10">The sequence shown here is derived from an EMBL/GenBank/DDBJ whole genome shotgun (WGS) entry which is preliminary data.</text>
</comment>
<evidence type="ECO:0000256" key="3">
    <source>
        <dbReference type="ARBA" id="ARBA00022448"/>
    </source>
</evidence>
<dbReference type="InterPro" id="IPR047817">
    <property type="entry name" value="ABC2_TM_bact-type"/>
</dbReference>
<evidence type="ECO:0000256" key="5">
    <source>
        <dbReference type="ARBA" id="ARBA00022692"/>
    </source>
</evidence>
<feature type="transmembrane region" description="Helical" evidence="8">
    <location>
        <begin position="258"/>
        <end position="280"/>
    </location>
</feature>
<evidence type="ECO:0000313" key="11">
    <source>
        <dbReference type="Proteomes" id="UP000634134"/>
    </source>
</evidence>
<dbReference type="Gene3D" id="3.40.1710.10">
    <property type="entry name" value="abc type-2 transporter like domain"/>
    <property type="match status" value="1"/>
</dbReference>
<accession>A0ABR9WF66</accession>
<dbReference type="InterPro" id="IPR051449">
    <property type="entry name" value="ABC-2_transporter_component"/>
</dbReference>
<proteinExistence type="inferred from homology"/>
<evidence type="ECO:0000256" key="8">
    <source>
        <dbReference type="SAM" id="Phobius"/>
    </source>
</evidence>
<protein>
    <submittedName>
        <fullName evidence="10">ABC transporter permease</fullName>
    </submittedName>
</protein>
<feature type="transmembrane region" description="Helical" evidence="8">
    <location>
        <begin position="353"/>
        <end position="370"/>
    </location>
</feature>
<keyword evidence="5 8" id="KW-0812">Transmembrane</keyword>
<name>A0ABR9WF66_9BACT</name>
<comment type="subcellular location">
    <subcellularLocation>
        <location evidence="1">Cell membrane</location>
        <topology evidence="1">Multi-pass membrane protein</topology>
    </subcellularLocation>
</comment>
<dbReference type="RefSeq" id="WP_194121683.1">
    <property type="nucleotide sequence ID" value="NZ_JACYGY010000001.1"/>
</dbReference>
<comment type="similarity">
    <text evidence="2">Belongs to the ABC-2 integral membrane protein family.</text>
</comment>
<keyword evidence="11" id="KW-1185">Reference proteome</keyword>
<dbReference type="Proteomes" id="UP000634134">
    <property type="component" value="Unassembled WGS sequence"/>
</dbReference>
<evidence type="ECO:0000259" key="9">
    <source>
        <dbReference type="PROSITE" id="PS51012"/>
    </source>
</evidence>
<dbReference type="PROSITE" id="PS51012">
    <property type="entry name" value="ABC_TM2"/>
    <property type="match status" value="1"/>
</dbReference>
<evidence type="ECO:0000256" key="7">
    <source>
        <dbReference type="ARBA" id="ARBA00023136"/>
    </source>
</evidence>
<dbReference type="Pfam" id="PF12698">
    <property type="entry name" value="ABC2_membrane_3"/>
    <property type="match status" value="1"/>
</dbReference>
<feature type="transmembrane region" description="Helical" evidence="8">
    <location>
        <begin position="29"/>
        <end position="47"/>
    </location>
</feature>
<reference evidence="11" key="1">
    <citation type="submission" date="2023-07" db="EMBL/GenBank/DDBJ databases">
        <title>Dyadobacter sp. nov 'subterranea' isolated from contaminted grondwater.</title>
        <authorList>
            <person name="Szabo I."/>
            <person name="Al-Omari J."/>
            <person name="Szerdahelyi S.G."/>
            <person name="Rado J."/>
        </authorList>
    </citation>
    <scope>NUCLEOTIDE SEQUENCE [LARGE SCALE GENOMIC DNA]</scope>
    <source>
        <strain evidence="11">UP-52</strain>
    </source>
</reference>
<organism evidence="10 11">
    <name type="scientific">Dyadobacter subterraneus</name>
    <dbReference type="NCBI Taxonomy" id="2773304"/>
    <lineage>
        <taxon>Bacteria</taxon>
        <taxon>Pseudomonadati</taxon>
        <taxon>Bacteroidota</taxon>
        <taxon>Cytophagia</taxon>
        <taxon>Cytophagales</taxon>
        <taxon>Spirosomataceae</taxon>
        <taxon>Dyadobacter</taxon>
    </lineage>
</organism>
<keyword evidence="4" id="KW-1003">Cell membrane</keyword>
<evidence type="ECO:0000256" key="1">
    <source>
        <dbReference type="ARBA" id="ARBA00004651"/>
    </source>
</evidence>
<dbReference type="PANTHER" id="PTHR30294:SF29">
    <property type="entry name" value="MULTIDRUG ABC TRANSPORTER PERMEASE YBHS-RELATED"/>
    <property type="match status" value="1"/>
</dbReference>
<dbReference type="InterPro" id="IPR013525">
    <property type="entry name" value="ABC2_TM"/>
</dbReference>
<feature type="transmembrane region" description="Helical" evidence="8">
    <location>
        <begin position="178"/>
        <end position="202"/>
    </location>
</feature>